<dbReference type="Pfam" id="PF03732">
    <property type="entry name" value="Retrotrans_gag"/>
    <property type="match status" value="1"/>
</dbReference>
<evidence type="ECO:0000313" key="3">
    <source>
        <dbReference type="Proteomes" id="UP000325315"/>
    </source>
</evidence>
<reference evidence="2" key="1">
    <citation type="submission" date="2019-08" db="EMBL/GenBank/DDBJ databases">
        <authorList>
            <person name="Liu F."/>
        </authorList>
    </citation>
    <scope>NUCLEOTIDE SEQUENCE [LARGE SCALE GENOMIC DNA]</scope>
    <source>
        <strain evidence="2">PA1801</strain>
        <tissue evidence="2">Leaf</tissue>
    </source>
</reference>
<dbReference type="EMBL" id="SMMG02000006">
    <property type="protein sequence ID" value="KAA3470748.1"/>
    <property type="molecule type" value="Genomic_DNA"/>
</dbReference>
<proteinExistence type="predicted"/>
<comment type="caution">
    <text evidence="2">The sequence shown here is derived from an EMBL/GenBank/DDBJ whole genome shotgun (WGS) entry which is preliminary data.</text>
</comment>
<dbReference type="PANTHER" id="PTHR33223">
    <property type="entry name" value="CCHC-TYPE DOMAIN-CONTAINING PROTEIN"/>
    <property type="match status" value="1"/>
</dbReference>
<dbReference type="PANTHER" id="PTHR33223:SF11">
    <property type="entry name" value="ELEMENT PROTEIN, PUTATIVE-RELATED"/>
    <property type="match status" value="1"/>
</dbReference>
<keyword evidence="3" id="KW-1185">Reference proteome</keyword>
<evidence type="ECO:0000313" key="2">
    <source>
        <dbReference type="EMBL" id="KAA3470748.1"/>
    </source>
</evidence>
<dbReference type="Proteomes" id="UP000325315">
    <property type="component" value="Unassembled WGS sequence"/>
</dbReference>
<dbReference type="AlphaFoldDB" id="A0A5B6VP18"/>
<sequence>MIQNTLQFKGNMVEDSNKHLKRFLQLCNTFKYNRVSNDAIHLRLFSISLCDNTTDWLDSLELGSITTWNDLAEKIHLKFFPISRTIQLLRDITNFKQYEGESLSEA</sequence>
<name>A0A5B6VP18_9ROSI</name>
<evidence type="ECO:0000259" key="1">
    <source>
        <dbReference type="Pfam" id="PF03732"/>
    </source>
</evidence>
<dbReference type="InterPro" id="IPR005162">
    <property type="entry name" value="Retrotrans_gag_dom"/>
</dbReference>
<gene>
    <name evidence="2" type="ORF">EPI10_016433</name>
</gene>
<organism evidence="2 3">
    <name type="scientific">Gossypium australe</name>
    <dbReference type="NCBI Taxonomy" id="47621"/>
    <lineage>
        <taxon>Eukaryota</taxon>
        <taxon>Viridiplantae</taxon>
        <taxon>Streptophyta</taxon>
        <taxon>Embryophyta</taxon>
        <taxon>Tracheophyta</taxon>
        <taxon>Spermatophyta</taxon>
        <taxon>Magnoliopsida</taxon>
        <taxon>eudicotyledons</taxon>
        <taxon>Gunneridae</taxon>
        <taxon>Pentapetalae</taxon>
        <taxon>rosids</taxon>
        <taxon>malvids</taxon>
        <taxon>Malvales</taxon>
        <taxon>Malvaceae</taxon>
        <taxon>Malvoideae</taxon>
        <taxon>Gossypium</taxon>
    </lineage>
</organism>
<accession>A0A5B6VP18</accession>
<feature type="domain" description="Retrotransposon gag" evidence="1">
    <location>
        <begin position="43"/>
        <end position="105"/>
    </location>
</feature>
<dbReference type="OrthoDB" id="694103at2759"/>
<protein>
    <submittedName>
        <fullName evidence="2">Oligopeptide transporter 4-like</fullName>
    </submittedName>
</protein>